<dbReference type="InterPro" id="IPR016181">
    <property type="entry name" value="Acyl_CoA_acyltransferase"/>
</dbReference>
<name>M2N8I3_BAUPA</name>
<dbReference type="GO" id="GO:0016747">
    <property type="term" value="F:acyltransferase activity, transferring groups other than amino-acyl groups"/>
    <property type="evidence" value="ECO:0007669"/>
    <property type="project" value="InterPro"/>
</dbReference>
<dbReference type="KEGG" id="bcom:BAUCODRAFT_28808"/>
<sequence>MPVKILEAEDADMKRVFECAALAFDRNEPFFDIIYPKHWLDTGRTQGGERMCQIKNSDPHTTFLKAVDEESGVIMGMAKWNVYAHNTLPDLSAVQYRENLWDSDDGMAYASTLVNVFLKERNAAIRQSGGNLVSLDILAIDPKYQRRGVGDALVKWGTGKADELGVQAVVESSVFGKGLYEKNGFVFIKDVKVEAPEPWLGRDAGQFAWLIRPKKS</sequence>
<feature type="domain" description="N-acetyltransferase" evidence="1">
    <location>
        <begin position="3"/>
        <end position="215"/>
    </location>
</feature>
<accession>M2N8I3</accession>
<evidence type="ECO:0000313" key="3">
    <source>
        <dbReference type="Proteomes" id="UP000011761"/>
    </source>
</evidence>
<dbReference type="RefSeq" id="XP_007671638.1">
    <property type="nucleotide sequence ID" value="XM_007673448.1"/>
</dbReference>
<dbReference type="SUPFAM" id="SSF55729">
    <property type="entry name" value="Acyl-CoA N-acyltransferases (Nat)"/>
    <property type="match status" value="1"/>
</dbReference>
<organism evidence="2 3">
    <name type="scientific">Baudoinia panamericana (strain UAMH 10762)</name>
    <name type="common">Angels' share fungus</name>
    <name type="synonym">Baudoinia compniacensis (strain UAMH 10762)</name>
    <dbReference type="NCBI Taxonomy" id="717646"/>
    <lineage>
        <taxon>Eukaryota</taxon>
        <taxon>Fungi</taxon>
        <taxon>Dikarya</taxon>
        <taxon>Ascomycota</taxon>
        <taxon>Pezizomycotina</taxon>
        <taxon>Dothideomycetes</taxon>
        <taxon>Dothideomycetidae</taxon>
        <taxon>Mycosphaerellales</taxon>
        <taxon>Teratosphaeriaceae</taxon>
        <taxon>Baudoinia</taxon>
    </lineage>
</organism>
<gene>
    <name evidence="2" type="ORF">BAUCODRAFT_28808</name>
</gene>
<dbReference type="Proteomes" id="UP000011761">
    <property type="component" value="Unassembled WGS sequence"/>
</dbReference>
<dbReference type="OrthoDB" id="4738875at2759"/>
<dbReference type="PROSITE" id="PS51186">
    <property type="entry name" value="GNAT"/>
    <property type="match status" value="1"/>
</dbReference>
<evidence type="ECO:0000259" key="1">
    <source>
        <dbReference type="PROSITE" id="PS51186"/>
    </source>
</evidence>
<protein>
    <recommendedName>
        <fullName evidence="1">N-acetyltransferase domain-containing protein</fullName>
    </recommendedName>
</protein>
<dbReference type="PANTHER" id="PTHR42791">
    <property type="entry name" value="GNAT FAMILY ACETYLTRANSFERASE"/>
    <property type="match status" value="1"/>
</dbReference>
<dbReference type="GeneID" id="19110782"/>
<dbReference type="InterPro" id="IPR052523">
    <property type="entry name" value="Trichothecene_AcTrans"/>
</dbReference>
<keyword evidence="3" id="KW-1185">Reference proteome</keyword>
<reference evidence="2 3" key="1">
    <citation type="journal article" date="2012" name="PLoS Pathog.">
        <title>Diverse lifestyles and strategies of plant pathogenesis encoded in the genomes of eighteen Dothideomycetes fungi.</title>
        <authorList>
            <person name="Ohm R.A."/>
            <person name="Feau N."/>
            <person name="Henrissat B."/>
            <person name="Schoch C.L."/>
            <person name="Horwitz B.A."/>
            <person name="Barry K.W."/>
            <person name="Condon B.J."/>
            <person name="Copeland A.C."/>
            <person name="Dhillon B."/>
            <person name="Glaser F."/>
            <person name="Hesse C.N."/>
            <person name="Kosti I."/>
            <person name="LaButti K."/>
            <person name="Lindquist E.A."/>
            <person name="Lucas S."/>
            <person name="Salamov A.A."/>
            <person name="Bradshaw R.E."/>
            <person name="Ciuffetti L."/>
            <person name="Hamelin R.C."/>
            <person name="Kema G.H.J."/>
            <person name="Lawrence C."/>
            <person name="Scott J.A."/>
            <person name="Spatafora J.W."/>
            <person name="Turgeon B.G."/>
            <person name="de Wit P.J.G.M."/>
            <person name="Zhong S."/>
            <person name="Goodwin S.B."/>
            <person name="Grigoriev I.V."/>
        </authorList>
    </citation>
    <scope>NUCLEOTIDE SEQUENCE [LARGE SCALE GENOMIC DNA]</scope>
    <source>
        <strain evidence="2 3">UAMH 10762</strain>
    </source>
</reference>
<dbReference type="Pfam" id="PF13673">
    <property type="entry name" value="Acetyltransf_10"/>
    <property type="match status" value="1"/>
</dbReference>
<evidence type="ECO:0000313" key="2">
    <source>
        <dbReference type="EMBL" id="EMD00454.1"/>
    </source>
</evidence>
<dbReference type="OMA" id="KAKWNIW"/>
<dbReference type="HOGENOM" id="CLU_060131_4_0_1"/>
<dbReference type="AlphaFoldDB" id="M2N8I3"/>
<dbReference type="Gene3D" id="3.40.630.30">
    <property type="match status" value="1"/>
</dbReference>
<dbReference type="PANTHER" id="PTHR42791:SF14">
    <property type="entry name" value="N-ACETYLTRANSFERASE DOMAIN-CONTAINING PROTEIN"/>
    <property type="match status" value="1"/>
</dbReference>
<dbReference type="EMBL" id="KB445550">
    <property type="protein sequence ID" value="EMD00454.1"/>
    <property type="molecule type" value="Genomic_DNA"/>
</dbReference>
<dbReference type="InterPro" id="IPR000182">
    <property type="entry name" value="GNAT_dom"/>
</dbReference>
<proteinExistence type="predicted"/>
<dbReference type="eggNOG" id="ENOG502SJAV">
    <property type="taxonomic scope" value="Eukaryota"/>
</dbReference>
<dbReference type="CDD" id="cd04301">
    <property type="entry name" value="NAT_SF"/>
    <property type="match status" value="1"/>
</dbReference>